<keyword evidence="5" id="KW-0238">DNA-binding</keyword>
<evidence type="ECO:0000256" key="2">
    <source>
        <dbReference type="ARBA" id="ARBA00022723"/>
    </source>
</evidence>
<dbReference type="Gene3D" id="4.10.240.10">
    <property type="entry name" value="Zn(2)-C6 fungal-type DNA-binding domain"/>
    <property type="match status" value="1"/>
</dbReference>
<dbReference type="GO" id="GO:0000981">
    <property type="term" value="F:DNA-binding transcription factor activity, RNA polymerase II-specific"/>
    <property type="evidence" value="ECO:0007669"/>
    <property type="project" value="InterPro"/>
</dbReference>
<dbReference type="AlphaFoldDB" id="A0A8E2B0L3"/>
<evidence type="ECO:0000256" key="4">
    <source>
        <dbReference type="ARBA" id="ARBA00023015"/>
    </source>
</evidence>
<name>A0A8E2B0L3_9APHY</name>
<comment type="subcellular location">
    <subcellularLocation>
        <location evidence="1">Nucleus</location>
    </subcellularLocation>
</comment>
<dbReference type="PANTHER" id="PTHR31313:SF81">
    <property type="entry name" value="TY1 ENHANCER ACTIVATOR"/>
    <property type="match status" value="1"/>
</dbReference>
<evidence type="ECO:0000256" key="3">
    <source>
        <dbReference type="ARBA" id="ARBA00022833"/>
    </source>
</evidence>
<keyword evidence="4" id="KW-0805">Transcription regulation</keyword>
<dbReference type="CDD" id="cd12148">
    <property type="entry name" value="fungal_TF_MHR"/>
    <property type="match status" value="1"/>
</dbReference>
<accession>A0A8E2B0L3</accession>
<keyword evidence="3" id="KW-0862">Zinc</keyword>
<dbReference type="InterPro" id="IPR007219">
    <property type="entry name" value="XnlR_reg_dom"/>
</dbReference>
<organism evidence="11 12">
    <name type="scientific">Obba rivulosa</name>
    <dbReference type="NCBI Taxonomy" id="1052685"/>
    <lineage>
        <taxon>Eukaryota</taxon>
        <taxon>Fungi</taxon>
        <taxon>Dikarya</taxon>
        <taxon>Basidiomycota</taxon>
        <taxon>Agaricomycotina</taxon>
        <taxon>Agaricomycetes</taxon>
        <taxon>Polyporales</taxon>
        <taxon>Gelatoporiaceae</taxon>
        <taxon>Obba</taxon>
    </lineage>
</organism>
<evidence type="ECO:0000256" key="7">
    <source>
        <dbReference type="ARBA" id="ARBA00023242"/>
    </source>
</evidence>
<reference evidence="11 12" key="1">
    <citation type="submission" date="2016-07" db="EMBL/GenBank/DDBJ databases">
        <title>Draft genome of the white-rot fungus Obba rivulosa 3A-2.</title>
        <authorList>
            <consortium name="DOE Joint Genome Institute"/>
            <person name="Miettinen O."/>
            <person name="Riley R."/>
            <person name="Acob R."/>
            <person name="Barry K."/>
            <person name="Cullen D."/>
            <person name="De Vries R."/>
            <person name="Hainaut M."/>
            <person name="Hatakka A."/>
            <person name="Henrissat B."/>
            <person name="Hilden K."/>
            <person name="Kuo R."/>
            <person name="Labutti K."/>
            <person name="Lipzen A."/>
            <person name="Makela M.R."/>
            <person name="Sandor L."/>
            <person name="Spatafora J.W."/>
            <person name="Grigoriev I.V."/>
            <person name="Hibbett D.S."/>
        </authorList>
    </citation>
    <scope>NUCLEOTIDE SEQUENCE [LARGE SCALE GENOMIC DNA]</scope>
    <source>
        <strain evidence="11 12">3A-2</strain>
    </source>
</reference>
<proteinExistence type="predicted"/>
<keyword evidence="6" id="KW-0804">Transcription</keyword>
<feature type="coiled-coil region" evidence="8">
    <location>
        <begin position="67"/>
        <end position="94"/>
    </location>
</feature>
<evidence type="ECO:0000256" key="8">
    <source>
        <dbReference type="SAM" id="Coils"/>
    </source>
</evidence>
<dbReference type="SUPFAM" id="SSF57701">
    <property type="entry name" value="Zn2/Cys6 DNA-binding domain"/>
    <property type="match status" value="1"/>
</dbReference>
<dbReference type="GO" id="GO:0006351">
    <property type="term" value="P:DNA-templated transcription"/>
    <property type="evidence" value="ECO:0007669"/>
    <property type="project" value="InterPro"/>
</dbReference>
<dbReference type="SMART" id="SM00066">
    <property type="entry name" value="GAL4"/>
    <property type="match status" value="1"/>
</dbReference>
<dbReference type="PROSITE" id="PS00463">
    <property type="entry name" value="ZN2_CY6_FUNGAL_1"/>
    <property type="match status" value="1"/>
</dbReference>
<evidence type="ECO:0000256" key="5">
    <source>
        <dbReference type="ARBA" id="ARBA00023125"/>
    </source>
</evidence>
<keyword evidence="7" id="KW-0539">Nucleus</keyword>
<feature type="region of interest" description="Disordered" evidence="9">
    <location>
        <begin position="657"/>
        <end position="686"/>
    </location>
</feature>
<dbReference type="GO" id="GO:0005634">
    <property type="term" value="C:nucleus"/>
    <property type="evidence" value="ECO:0007669"/>
    <property type="project" value="UniProtKB-SubCell"/>
</dbReference>
<dbReference type="GO" id="GO:0008270">
    <property type="term" value="F:zinc ion binding"/>
    <property type="evidence" value="ECO:0007669"/>
    <property type="project" value="InterPro"/>
</dbReference>
<feature type="compositionally biased region" description="Basic and acidic residues" evidence="9">
    <location>
        <begin position="119"/>
        <end position="132"/>
    </location>
</feature>
<feature type="region of interest" description="Disordered" evidence="9">
    <location>
        <begin position="171"/>
        <end position="196"/>
    </location>
</feature>
<evidence type="ECO:0000256" key="9">
    <source>
        <dbReference type="SAM" id="MobiDB-lite"/>
    </source>
</evidence>
<gene>
    <name evidence="11" type="ORF">OBBRIDRAFT_633141</name>
</gene>
<dbReference type="EMBL" id="KV722414">
    <property type="protein sequence ID" value="OCH90022.1"/>
    <property type="molecule type" value="Genomic_DNA"/>
</dbReference>
<evidence type="ECO:0000259" key="10">
    <source>
        <dbReference type="PROSITE" id="PS50048"/>
    </source>
</evidence>
<dbReference type="InterPro" id="IPR051615">
    <property type="entry name" value="Transcr_Regulatory_Elem"/>
</dbReference>
<dbReference type="OrthoDB" id="2154091at2759"/>
<feature type="domain" description="Zn(2)-C6 fungal-type" evidence="10">
    <location>
        <begin position="21"/>
        <end position="53"/>
    </location>
</feature>
<evidence type="ECO:0000313" key="12">
    <source>
        <dbReference type="Proteomes" id="UP000250043"/>
    </source>
</evidence>
<dbReference type="Pfam" id="PF00172">
    <property type="entry name" value="Zn_clus"/>
    <property type="match status" value="1"/>
</dbReference>
<dbReference type="CDD" id="cd00067">
    <property type="entry name" value="GAL4"/>
    <property type="match status" value="1"/>
</dbReference>
<keyword evidence="8" id="KW-0175">Coiled coil</keyword>
<feature type="region of interest" description="Disordered" evidence="9">
    <location>
        <begin position="102"/>
        <end position="142"/>
    </location>
</feature>
<evidence type="ECO:0000313" key="11">
    <source>
        <dbReference type="EMBL" id="OCH90022.1"/>
    </source>
</evidence>
<dbReference type="InterPro" id="IPR036864">
    <property type="entry name" value="Zn2-C6_fun-type_DNA-bd_sf"/>
</dbReference>
<dbReference type="GO" id="GO:0003677">
    <property type="term" value="F:DNA binding"/>
    <property type="evidence" value="ECO:0007669"/>
    <property type="project" value="UniProtKB-KW"/>
</dbReference>
<evidence type="ECO:0000256" key="6">
    <source>
        <dbReference type="ARBA" id="ARBA00023163"/>
    </source>
</evidence>
<evidence type="ECO:0000256" key="1">
    <source>
        <dbReference type="ARBA" id="ARBA00004123"/>
    </source>
</evidence>
<dbReference type="Pfam" id="PF04082">
    <property type="entry name" value="Fungal_trans"/>
    <property type="match status" value="1"/>
</dbReference>
<protein>
    <recommendedName>
        <fullName evidence="10">Zn(2)-C6 fungal-type domain-containing protein</fullName>
    </recommendedName>
</protein>
<keyword evidence="2" id="KW-0479">Metal-binding</keyword>
<dbReference type="PANTHER" id="PTHR31313">
    <property type="entry name" value="TY1 ENHANCER ACTIVATOR"/>
    <property type="match status" value="1"/>
</dbReference>
<dbReference type="InterPro" id="IPR001138">
    <property type="entry name" value="Zn2Cys6_DnaBD"/>
</dbReference>
<dbReference type="PROSITE" id="PS50048">
    <property type="entry name" value="ZN2_CY6_FUNGAL_2"/>
    <property type="match status" value="1"/>
</dbReference>
<dbReference type="Proteomes" id="UP000250043">
    <property type="component" value="Unassembled WGS sequence"/>
</dbReference>
<feature type="compositionally biased region" description="Low complexity" evidence="9">
    <location>
        <begin position="664"/>
        <end position="675"/>
    </location>
</feature>
<keyword evidence="12" id="KW-1185">Reference proteome</keyword>
<sequence>MKEGKQRAKPESSRGTYTKQACNHCRRRKSKCDGKIPVCGPCNDTGRASECTWGKETAKKARTQQHFESLVNRIQTLELRVRELEGELDNCRRYHGGVNGCAPSDGAGPSFVPSTVTASKREEEDPNLHDDSDSGSDNQDADIDNLIAPTRHLVLRESHLELYGPTSIFRLAPERASPSTDDPSRDSQEPAPLADTTSYFDWSRHLPPEVPLSRAEHDRLLDLLFKFFACWGLRIVPQLFLRDMHRSLSHPPGAPVPETAHYSPMLHNAIIALATAFSDDPRIRDPAARERFATKAKNYIESECEKPSISVVNALSTIASFHSSRGEQTLGFMYFGMSGRVSQALGLGFDCSPWVKAGLITHADMIDRNWAYWVTFSQDICWSLYVGRDCCVSPPSDKRPIPIPFVGSEIDRMPWSYGPAKVPAQTSYVASTFAASCELLRIARRIMDFLNALGCGTRRESNLSLVSEIDIQLNDWKDSLSPEVDLTAASRQNGIPHKLMLHMSYWWLFILLHRPFYRRSRPHTSNISEIDHVKLVNRAAENIMVLLGIWQEKYTLRYVPVTLIQIIFCAGTSFVLSAVHATSGPRLGRVALSTALSHAEQCIHYLNQCGRSWECANIVGDILSNVLHAQLKPRLLLRAVDPTSALPIAAIDCSRGYEHDQRGSQPSSASPASASTGDAHITPSSAGEWYAGAPAQQEWGPPLATLPDPPASAPAGQTLFCGAPYDTLLRDIDMDLNFTNMDLGIVGGQPLSNQPYMAFGLPLAPPPGAAHAQGAPYDVPFEPQPQHVALDFSSEELAVMDQILRQQFAHPMPFQQA</sequence>